<comment type="function">
    <text evidence="1">Accessory subunit of the mitochondrial membrane respiratory chain NADH dehydrogenase (Complex I), that is believed to be not involved in catalysis. Complex I functions in the transfer of electrons from NADH to the respiratory chain. The immediate electron acceptor for the enzyme is believed to be ubiquinone.</text>
</comment>
<dbReference type="PANTHER" id="PTHR12868">
    <property type="entry name" value="NADH-UBIQUINONE OXIDOREDUCTASE B22 SUBUNIT"/>
    <property type="match status" value="1"/>
</dbReference>
<dbReference type="Pfam" id="PF05347">
    <property type="entry name" value="Complex1_LYR"/>
    <property type="match status" value="1"/>
</dbReference>
<dbReference type="GO" id="GO:0005743">
    <property type="term" value="C:mitochondrial inner membrane"/>
    <property type="evidence" value="ECO:0007669"/>
    <property type="project" value="UniProtKB-SubCell"/>
</dbReference>
<organism evidence="17">
    <name type="scientific">Octopus bimaculoides</name>
    <name type="common">California two-spotted octopus</name>
    <dbReference type="NCBI Taxonomy" id="37653"/>
    <lineage>
        <taxon>Eukaryota</taxon>
        <taxon>Metazoa</taxon>
        <taxon>Spiralia</taxon>
        <taxon>Lophotrochozoa</taxon>
        <taxon>Mollusca</taxon>
        <taxon>Cephalopoda</taxon>
        <taxon>Coleoidea</taxon>
        <taxon>Octopodiformes</taxon>
        <taxon>Octopoda</taxon>
        <taxon>Incirrata</taxon>
        <taxon>Octopodidae</taxon>
        <taxon>Octopus</taxon>
    </lineage>
</organism>
<evidence type="ECO:0000256" key="9">
    <source>
        <dbReference type="ARBA" id="ARBA00022792"/>
    </source>
</evidence>
<evidence type="ECO:0000259" key="16">
    <source>
        <dbReference type="Pfam" id="PF05347"/>
    </source>
</evidence>
<reference evidence="17" key="1">
    <citation type="submission" date="2015-07" db="EMBL/GenBank/DDBJ databases">
        <title>MeaNS - Measles Nucleotide Surveillance Program.</title>
        <authorList>
            <person name="Tran T."/>
            <person name="Druce J."/>
        </authorList>
    </citation>
    <scope>NUCLEOTIDE SEQUENCE</scope>
    <source>
        <strain evidence="17">UCB-OBI-ISO-001</strain>
        <tissue evidence="17">Gonad</tissue>
    </source>
</reference>
<comment type="similarity">
    <text evidence="3">Belongs to the complex I LYR family.</text>
</comment>
<sequence>MSYLQTQTLSHAQKVRRLYKNGLRLMQSMYGTDRVEMRYWSVLLRAKFDEHKDEIDFRKSKELLMAGERKLWENQHPQPYMYAHSPGGICYGREVKLPDWILDTWTPQEKAQYPEYFARREIRKQEYIERWESKYGKTNNDAH</sequence>
<evidence type="ECO:0000256" key="14">
    <source>
        <dbReference type="ARBA" id="ARBA00030192"/>
    </source>
</evidence>
<evidence type="ECO:0000256" key="8">
    <source>
        <dbReference type="ARBA" id="ARBA00022660"/>
    </source>
</evidence>
<keyword evidence="12" id="KW-0496">Mitochondrion</keyword>
<evidence type="ECO:0000256" key="4">
    <source>
        <dbReference type="ARBA" id="ARBA00011790"/>
    </source>
</evidence>
<gene>
    <name evidence="17" type="ORF">OCBIM_22006934mg</name>
</gene>
<keyword evidence="11" id="KW-0007">Acetylation</keyword>
<evidence type="ECO:0000256" key="6">
    <source>
        <dbReference type="ARBA" id="ARBA00022448"/>
    </source>
</evidence>
<feature type="domain" description="Complex 1 LYR protein" evidence="16">
    <location>
        <begin position="13"/>
        <end position="73"/>
    </location>
</feature>
<keyword evidence="10" id="KW-0249">Electron transport</keyword>
<dbReference type="InterPro" id="IPR045292">
    <property type="entry name" value="Complex1_LYR_NDUFB9_LYRM3"/>
</dbReference>
<dbReference type="OrthoDB" id="13598at2759"/>
<comment type="subunit">
    <text evidence="4">Mammalian complex I is composed of 45 different subunits.</text>
</comment>
<protein>
    <recommendedName>
        <fullName evidence="5">NADH dehydrogenase [ubiquinone] 1 beta subcomplex subunit 9</fullName>
    </recommendedName>
    <alternativeName>
        <fullName evidence="14">Complex I-B22</fullName>
    </alternativeName>
    <alternativeName>
        <fullName evidence="15">NADH-ubiquinone oxidoreductase B22 subunit</fullName>
    </alternativeName>
</protein>
<evidence type="ECO:0000256" key="15">
    <source>
        <dbReference type="ARBA" id="ARBA00032528"/>
    </source>
</evidence>
<evidence type="ECO:0000256" key="13">
    <source>
        <dbReference type="ARBA" id="ARBA00023136"/>
    </source>
</evidence>
<name>A0A0L8FVY8_OCTBM</name>
<evidence type="ECO:0000256" key="12">
    <source>
        <dbReference type="ARBA" id="ARBA00023128"/>
    </source>
</evidence>
<dbReference type="PANTHER" id="PTHR12868:SF0">
    <property type="entry name" value="NADH DEHYDROGENASE [UBIQUINONE] 1 BETA SUBCOMPLEX SUBUNIT 9"/>
    <property type="match status" value="1"/>
</dbReference>
<dbReference type="GO" id="GO:0006120">
    <property type="term" value="P:mitochondrial electron transport, NADH to ubiquinone"/>
    <property type="evidence" value="ECO:0007669"/>
    <property type="project" value="InterPro"/>
</dbReference>
<comment type="subcellular location">
    <subcellularLocation>
        <location evidence="2">Mitochondrion inner membrane</location>
        <topology evidence="2">Peripheral membrane protein</topology>
        <orientation evidence="2">Matrix side</orientation>
    </subcellularLocation>
</comment>
<dbReference type="InterPro" id="IPR033034">
    <property type="entry name" value="NDUFB9"/>
</dbReference>
<evidence type="ECO:0000256" key="5">
    <source>
        <dbReference type="ARBA" id="ARBA00018684"/>
    </source>
</evidence>
<evidence type="ECO:0000256" key="1">
    <source>
        <dbReference type="ARBA" id="ARBA00002920"/>
    </source>
</evidence>
<dbReference type="CDD" id="cd20263">
    <property type="entry name" value="Complex1_LYR_NDUFB9_LYRM3"/>
    <property type="match status" value="1"/>
</dbReference>
<evidence type="ECO:0000256" key="11">
    <source>
        <dbReference type="ARBA" id="ARBA00022990"/>
    </source>
</evidence>
<dbReference type="InterPro" id="IPR008011">
    <property type="entry name" value="Complex1_LYR_dom"/>
</dbReference>
<proteinExistence type="inferred from homology"/>
<keyword evidence="7" id="KW-0597">Phosphoprotein</keyword>
<evidence type="ECO:0000256" key="2">
    <source>
        <dbReference type="ARBA" id="ARBA00004443"/>
    </source>
</evidence>
<keyword evidence="13" id="KW-0472">Membrane</keyword>
<keyword evidence="9" id="KW-0999">Mitochondrion inner membrane</keyword>
<evidence type="ECO:0000256" key="7">
    <source>
        <dbReference type="ARBA" id="ARBA00022553"/>
    </source>
</evidence>
<evidence type="ECO:0000256" key="3">
    <source>
        <dbReference type="ARBA" id="ARBA00009508"/>
    </source>
</evidence>
<evidence type="ECO:0000256" key="10">
    <source>
        <dbReference type="ARBA" id="ARBA00022982"/>
    </source>
</evidence>
<keyword evidence="6" id="KW-0813">Transport</keyword>
<keyword evidence="8" id="KW-0679">Respiratory chain</keyword>
<dbReference type="AlphaFoldDB" id="A0A0L8FVY8"/>
<dbReference type="STRING" id="37653.A0A0L8FVY8"/>
<evidence type="ECO:0000313" key="17">
    <source>
        <dbReference type="EMBL" id="KOF68575.1"/>
    </source>
</evidence>
<accession>A0A0L8FVY8</accession>
<dbReference type="EMBL" id="KQ426157">
    <property type="protein sequence ID" value="KOF68575.1"/>
    <property type="molecule type" value="Genomic_DNA"/>
</dbReference>